<dbReference type="CDD" id="cd01750">
    <property type="entry name" value="GATase1_CobQ"/>
    <property type="match status" value="1"/>
</dbReference>
<feature type="domain" description="CobQ/CobB/MinD/ParA nucleotide binding" evidence="5">
    <location>
        <begin position="9"/>
        <end position="232"/>
    </location>
</feature>
<dbReference type="NCBIfam" id="NF001989">
    <property type="entry name" value="PRK00784.1"/>
    <property type="match status" value="1"/>
</dbReference>
<dbReference type="GO" id="GO:0015420">
    <property type="term" value="F:ABC-type vitamin B12 transporter activity"/>
    <property type="evidence" value="ECO:0007669"/>
    <property type="project" value="UniProtKB-UniRule"/>
</dbReference>
<accession>A0A1G9R0P7</accession>
<protein>
    <recommendedName>
        <fullName evidence="4">Cobyric acid synthase</fullName>
    </recommendedName>
</protein>
<dbReference type="Gene3D" id="3.40.50.300">
    <property type="entry name" value="P-loop containing nucleotide triphosphate hydrolases"/>
    <property type="match status" value="1"/>
</dbReference>
<dbReference type="GO" id="GO:0003824">
    <property type="term" value="F:catalytic activity"/>
    <property type="evidence" value="ECO:0007669"/>
    <property type="project" value="InterPro"/>
</dbReference>
<dbReference type="Proteomes" id="UP000199476">
    <property type="component" value="Unassembled WGS sequence"/>
</dbReference>
<keyword evidence="3 4" id="KW-0315">Glutamine amidotransferase</keyword>
<dbReference type="HAMAP" id="MF_00028">
    <property type="entry name" value="CobQ"/>
    <property type="match status" value="1"/>
</dbReference>
<name>A0A1G9R0P7_9FIRM</name>
<dbReference type="InterPro" id="IPR011698">
    <property type="entry name" value="GATase_3"/>
</dbReference>
<comment type="similarity">
    <text evidence="4">Belongs to the CobB/CobQ family. CobQ subfamily.</text>
</comment>
<evidence type="ECO:0000256" key="2">
    <source>
        <dbReference type="ARBA" id="ARBA00022573"/>
    </source>
</evidence>
<dbReference type="InterPro" id="IPR027417">
    <property type="entry name" value="P-loop_NTPase"/>
</dbReference>
<gene>
    <name evidence="4" type="primary">cobQ</name>
    <name evidence="7" type="ORF">SAMN04488692_11935</name>
</gene>
<evidence type="ECO:0000259" key="6">
    <source>
        <dbReference type="Pfam" id="PF07685"/>
    </source>
</evidence>
<dbReference type="RefSeq" id="WP_200769743.1">
    <property type="nucleotide sequence ID" value="NZ_FNGO01000019.1"/>
</dbReference>
<dbReference type="SUPFAM" id="SSF52317">
    <property type="entry name" value="Class I glutamine amidotransferase-like"/>
    <property type="match status" value="1"/>
</dbReference>
<dbReference type="InterPro" id="IPR002586">
    <property type="entry name" value="CobQ/CobB/MinD/ParA_Nub-bd_dom"/>
</dbReference>
<evidence type="ECO:0000313" key="8">
    <source>
        <dbReference type="Proteomes" id="UP000199476"/>
    </source>
</evidence>
<dbReference type="AlphaFoldDB" id="A0A1G9R0P7"/>
<dbReference type="PROSITE" id="PS51274">
    <property type="entry name" value="GATASE_COBBQ"/>
    <property type="match status" value="1"/>
</dbReference>
<evidence type="ECO:0000256" key="4">
    <source>
        <dbReference type="HAMAP-Rule" id="MF_00028"/>
    </source>
</evidence>
<keyword evidence="2 4" id="KW-0169">Cobalamin biosynthesis</keyword>
<reference evidence="7 8" key="1">
    <citation type="submission" date="2016-10" db="EMBL/GenBank/DDBJ databases">
        <authorList>
            <person name="de Groot N.N."/>
        </authorList>
    </citation>
    <scope>NUCLEOTIDE SEQUENCE [LARGE SCALE GENOMIC DNA]</scope>
    <source>
        <strain evidence="7 8">SLAS-1</strain>
    </source>
</reference>
<feature type="active site" evidence="4">
    <location>
        <position position="456"/>
    </location>
</feature>
<evidence type="ECO:0000256" key="1">
    <source>
        <dbReference type="ARBA" id="ARBA00004953"/>
    </source>
</evidence>
<feature type="domain" description="CobB/CobQ-like glutamine amidotransferase" evidence="6">
    <location>
        <begin position="256"/>
        <end position="464"/>
    </location>
</feature>
<keyword evidence="8" id="KW-1185">Reference proteome</keyword>
<evidence type="ECO:0000256" key="3">
    <source>
        <dbReference type="ARBA" id="ARBA00022962"/>
    </source>
</evidence>
<feature type="active site" description="Nucleophile" evidence="4">
    <location>
        <position position="335"/>
    </location>
</feature>
<dbReference type="InterPro" id="IPR047045">
    <property type="entry name" value="CobQ_N"/>
</dbReference>
<comment type="pathway">
    <text evidence="1 4">Cofactor biosynthesis; adenosylcobalamin biosynthesis.</text>
</comment>
<dbReference type="Pfam" id="PF07685">
    <property type="entry name" value="GATase_3"/>
    <property type="match status" value="1"/>
</dbReference>
<organism evidence="7 8">
    <name type="scientific">Halarsenatibacter silvermanii</name>
    <dbReference type="NCBI Taxonomy" id="321763"/>
    <lineage>
        <taxon>Bacteria</taxon>
        <taxon>Bacillati</taxon>
        <taxon>Bacillota</taxon>
        <taxon>Clostridia</taxon>
        <taxon>Halanaerobiales</taxon>
        <taxon>Halarsenatibacteraceae</taxon>
        <taxon>Halarsenatibacter</taxon>
    </lineage>
</organism>
<dbReference type="Gene3D" id="3.40.50.880">
    <property type="match status" value="1"/>
</dbReference>
<dbReference type="SUPFAM" id="SSF52540">
    <property type="entry name" value="P-loop containing nucleoside triphosphate hydrolases"/>
    <property type="match status" value="1"/>
</dbReference>
<dbReference type="PANTHER" id="PTHR21343">
    <property type="entry name" value="DETHIOBIOTIN SYNTHETASE"/>
    <property type="match status" value="1"/>
</dbReference>
<dbReference type="STRING" id="321763.SAMN04488692_11935"/>
<dbReference type="InterPro" id="IPR033949">
    <property type="entry name" value="CobQ_GATase1"/>
</dbReference>
<sequence>MAVNLADNIMVQGTGSSVGKSVLVAGICRLLKREGISAVPFKAQNMALNSFVTADGREMGRAQVFQAEAAGLDPDVRMNPVLLKPSGEKGSQIIVRGKPQENMKAGEYYEYKPQLKSVVNEAYRELAAKHDVVVIEGAGSPAEINLQKNDIVNMGMAEMVNAPVLLAGDIDRGGVFASLYGTVELLPEKHRKLVKALIINKFRGDKSLLEPGLRQLEDMLDIPFMGVLPYIELALDDEDSLSERLSSSVDDSSGLQIKVILLPHISNFTDFNPLEMYDGVSVEYIKNPEEVDSADVLIIPGSKNTLEDRIWLRNRGLDRAIKQHASSEGMLIGICGGFQMLGRKLADPEGAESNLQEIPGLDMLPLETEMNPDKRTVQSSGKWLYEDDGFFAGMKGLELEGYEIHMGETELLYGDHLRPLVPGEECDDEAAGLARADSNIISLLNEDGSILGTYWHGIFENGEWTGKLLENLRRELGYEGVETEGKNYQELKEQEYDKLADMLGENLDLNLLRDIIGLSENIWR</sequence>
<dbReference type="GO" id="GO:0009236">
    <property type="term" value="P:cobalamin biosynthetic process"/>
    <property type="evidence" value="ECO:0007669"/>
    <property type="project" value="UniProtKB-UniRule"/>
</dbReference>
<dbReference type="InterPro" id="IPR029062">
    <property type="entry name" value="Class_I_gatase-like"/>
</dbReference>
<dbReference type="InterPro" id="IPR004459">
    <property type="entry name" value="CobQ_synth"/>
</dbReference>
<comment type="function">
    <text evidence="4">Catalyzes amidations at positions B, D, E, and G on adenosylcobyrinic A,C-diamide. NH(2) groups are provided by glutamine, and one molecule of ATP is hydrogenolyzed for each amidation.</text>
</comment>
<dbReference type="EMBL" id="FNGO01000019">
    <property type="protein sequence ID" value="SDM16818.1"/>
    <property type="molecule type" value="Genomic_DNA"/>
</dbReference>
<dbReference type="CDD" id="cd05389">
    <property type="entry name" value="CobQ_N"/>
    <property type="match status" value="1"/>
</dbReference>
<dbReference type="Pfam" id="PF01656">
    <property type="entry name" value="CbiA"/>
    <property type="match status" value="1"/>
</dbReference>
<dbReference type="PANTHER" id="PTHR21343:SF1">
    <property type="entry name" value="COBYRIC ACID SYNTHASE"/>
    <property type="match status" value="1"/>
</dbReference>
<proteinExistence type="inferred from homology"/>
<evidence type="ECO:0000313" key="7">
    <source>
        <dbReference type="EMBL" id="SDM16818.1"/>
    </source>
</evidence>
<dbReference type="NCBIfam" id="TIGR00313">
    <property type="entry name" value="cobQ"/>
    <property type="match status" value="1"/>
</dbReference>
<dbReference type="UniPathway" id="UPA00148"/>
<evidence type="ECO:0000259" key="5">
    <source>
        <dbReference type="Pfam" id="PF01656"/>
    </source>
</evidence>